<evidence type="ECO:0000313" key="3">
    <source>
        <dbReference type="EMBL" id="QHU35343.1"/>
    </source>
</evidence>
<keyword evidence="2" id="KW-0808">Transferase</keyword>
<dbReference type="Gene3D" id="3.40.50.150">
    <property type="entry name" value="Vaccinia Virus protein VP39"/>
    <property type="match status" value="1"/>
</dbReference>
<evidence type="ECO:0000256" key="2">
    <source>
        <dbReference type="ARBA" id="ARBA00022679"/>
    </source>
</evidence>
<evidence type="ECO:0000256" key="1">
    <source>
        <dbReference type="ARBA" id="ARBA00022603"/>
    </source>
</evidence>
<name>A0A6C0LYG2_9ZZZZ</name>
<dbReference type="PANTHER" id="PTHR40048">
    <property type="entry name" value="RHAMNOSYL O-METHYLTRANSFERASE"/>
    <property type="match status" value="1"/>
</dbReference>
<dbReference type="GO" id="GO:0005886">
    <property type="term" value="C:plasma membrane"/>
    <property type="evidence" value="ECO:0007669"/>
    <property type="project" value="TreeGrafter"/>
</dbReference>
<sequence length="236" mass="27485">MEINKENLELTKNISLKTSQTMLGADDPQFKRIHHNFHHIVLYIKDYIMKEKCKNYLEIGTHYGHSICNMLQSKYNSKYIGIDIFKRWGNSKITNMEKLANDNVKKFNINNYECKLLKANSQTKSTIDLVKEYFPEGIDLLFIDGDHSYNGIINDFNNYFPLVNKGGYIVFDDYLPYKVGNHERESPKAINKIVSNNKNKILDIGLVDDIVNIDDLKKNPRINLNGKNIDYIIQKL</sequence>
<dbReference type="InterPro" id="IPR029063">
    <property type="entry name" value="SAM-dependent_MTases_sf"/>
</dbReference>
<dbReference type="SUPFAM" id="SSF53335">
    <property type="entry name" value="S-adenosyl-L-methionine-dependent methyltransferases"/>
    <property type="match status" value="1"/>
</dbReference>
<organism evidence="3">
    <name type="scientific">viral metagenome</name>
    <dbReference type="NCBI Taxonomy" id="1070528"/>
    <lineage>
        <taxon>unclassified sequences</taxon>
        <taxon>metagenomes</taxon>
        <taxon>organismal metagenomes</taxon>
    </lineage>
</organism>
<dbReference type="GO" id="GO:0071770">
    <property type="term" value="P:DIM/DIP cell wall layer assembly"/>
    <property type="evidence" value="ECO:0007669"/>
    <property type="project" value="TreeGrafter"/>
</dbReference>
<dbReference type="Pfam" id="PF13578">
    <property type="entry name" value="Methyltransf_24"/>
    <property type="match status" value="1"/>
</dbReference>
<proteinExistence type="predicted"/>
<evidence type="ECO:0008006" key="4">
    <source>
        <dbReference type="Google" id="ProtNLM"/>
    </source>
</evidence>
<dbReference type="GO" id="GO:0032259">
    <property type="term" value="P:methylation"/>
    <property type="evidence" value="ECO:0007669"/>
    <property type="project" value="UniProtKB-KW"/>
</dbReference>
<keyword evidence="1" id="KW-0489">Methyltransferase</keyword>
<dbReference type="PANTHER" id="PTHR40048:SF1">
    <property type="entry name" value="RHAMNOSYL O-METHYLTRANSFERASE"/>
    <property type="match status" value="1"/>
</dbReference>
<dbReference type="EMBL" id="MN740587">
    <property type="protein sequence ID" value="QHU35343.1"/>
    <property type="molecule type" value="Genomic_DNA"/>
</dbReference>
<protein>
    <recommendedName>
        <fullName evidence="4">Methyltransferase</fullName>
    </recommendedName>
</protein>
<reference evidence="3" key="1">
    <citation type="journal article" date="2020" name="Nature">
        <title>Giant virus diversity and host interactions through global metagenomics.</title>
        <authorList>
            <person name="Schulz F."/>
            <person name="Roux S."/>
            <person name="Paez-Espino D."/>
            <person name="Jungbluth S."/>
            <person name="Walsh D.A."/>
            <person name="Denef V.J."/>
            <person name="McMahon K.D."/>
            <person name="Konstantinidis K.T."/>
            <person name="Eloe-Fadrosh E.A."/>
            <person name="Kyrpides N.C."/>
            <person name="Woyke T."/>
        </authorList>
    </citation>
    <scope>NUCLEOTIDE SEQUENCE</scope>
    <source>
        <strain evidence="3">GVMAG-S-1017745-26</strain>
    </source>
</reference>
<dbReference type="GO" id="GO:0008168">
    <property type="term" value="F:methyltransferase activity"/>
    <property type="evidence" value="ECO:0007669"/>
    <property type="project" value="UniProtKB-KW"/>
</dbReference>
<dbReference type="AlphaFoldDB" id="A0A6C0LYG2"/>
<accession>A0A6C0LYG2</accession>